<name>A0A0D0IT34_9MICO</name>
<reference evidence="1 2" key="1">
    <citation type="submission" date="2015-01" db="EMBL/GenBank/DDBJ databases">
        <title>Draft genome sequence of Leucobacter komagatae strain VKM ST2845.</title>
        <authorList>
            <person name="Karlyshev A.V."/>
            <person name="Kudryashova E.B."/>
        </authorList>
    </citation>
    <scope>NUCLEOTIDE SEQUENCE [LARGE SCALE GENOMIC DNA]</scope>
    <source>
        <strain evidence="1 2">VKM ST2845</strain>
    </source>
</reference>
<dbReference type="Proteomes" id="UP000032120">
    <property type="component" value="Unassembled WGS sequence"/>
</dbReference>
<evidence type="ECO:0008006" key="3">
    <source>
        <dbReference type="Google" id="ProtNLM"/>
    </source>
</evidence>
<dbReference type="EMBL" id="JXSQ01000008">
    <property type="protein sequence ID" value="KIP52633.1"/>
    <property type="molecule type" value="Genomic_DNA"/>
</dbReference>
<sequence>MNSMTGPTGNDTRGERVPAVERATGRSWSDWLAVFDAHGARSLSHAEIAKLALATMPPGVDNEGWWAQGTAIAFEQHVGLRVPGQSSTGDFRVSASRTLPVDRDAAIAAWVAANGAAAEHLGHSVSGLRTSETAKRSFVRFSLGGAGKVEVSAAPKDAGKTVLAVSHEGLADGSVIERWRAHWKAQLGAL</sequence>
<gene>
    <name evidence="1" type="ORF">SD72_07650</name>
</gene>
<protein>
    <recommendedName>
        <fullName evidence="3">DUF4287 domain-containing protein</fullName>
    </recommendedName>
</protein>
<evidence type="ECO:0000313" key="2">
    <source>
        <dbReference type="Proteomes" id="UP000032120"/>
    </source>
</evidence>
<dbReference type="AlphaFoldDB" id="A0A0D0IT34"/>
<comment type="caution">
    <text evidence="1">The sequence shown here is derived from an EMBL/GenBank/DDBJ whole genome shotgun (WGS) entry which is preliminary data.</text>
</comment>
<accession>A0A0D0IT34</accession>
<proteinExistence type="predicted"/>
<evidence type="ECO:0000313" key="1">
    <source>
        <dbReference type="EMBL" id="KIP52633.1"/>
    </source>
</evidence>
<keyword evidence="2" id="KW-1185">Reference proteome</keyword>
<dbReference type="RefSeq" id="WP_042543861.1">
    <property type="nucleotide sequence ID" value="NZ_JXSQ01000008.1"/>
</dbReference>
<organism evidence="1 2">
    <name type="scientific">Leucobacter komagatae</name>
    <dbReference type="NCBI Taxonomy" id="55969"/>
    <lineage>
        <taxon>Bacteria</taxon>
        <taxon>Bacillati</taxon>
        <taxon>Actinomycetota</taxon>
        <taxon>Actinomycetes</taxon>
        <taxon>Micrococcales</taxon>
        <taxon>Microbacteriaceae</taxon>
        <taxon>Leucobacter</taxon>
    </lineage>
</organism>